<dbReference type="EMBL" id="JACGQI010000008">
    <property type="protein sequence ID" value="MBF2230108.1"/>
    <property type="molecule type" value="Genomic_DNA"/>
</dbReference>
<evidence type="ECO:0000313" key="1">
    <source>
        <dbReference type="EMBL" id="MBF2230108.1"/>
    </source>
</evidence>
<name>A0A509LTA6_STAEP</name>
<proteinExistence type="predicted"/>
<organism evidence="1 2">
    <name type="scientific">Staphylococcus epidermidis</name>
    <dbReference type="NCBI Taxonomy" id="1282"/>
    <lineage>
        <taxon>Bacteria</taxon>
        <taxon>Bacillati</taxon>
        <taxon>Bacillota</taxon>
        <taxon>Bacilli</taxon>
        <taxon>Bacillales</taxon>
        <taxon>Staphylococcaceae</taxon>
        <taxon>Staphylococcus</taxon>
    </lineage>
</organism>
<dbReference type="RefSeq" id="WP_002504575.1">
    <property type="nucleotide sequence ID" value="NZ_CAXOOR010000007.1"/>
</dbReference>
<reference evidence="1" key="1">
    <citation type="submission" date="2020-08" db="EMBL/GenBank/DDBJ databases">
        <title>Changes in the skin microbiome associated with squamous cell carcinoma in transplant recipients.</title>
        <authorList>
            <person name="Zaugg J."/>
            <person name="Krueger A."/>
            <person name="Lachner N."/>
        </authorList>
    </citation>
    <scope>NUCLEOTIDE SEQUENCE</scope>
    <source>
        <strain evidence="1">R5988</strain>
    </source>
</reference>
<comment type="caution">
    <text evidence="1">The sequence shown here is derived from an EMBL/GenBank/DDBJ whole genome shotgun (WGS) entry which is preliminary data.</text>
</comment>
<dbReference type="Proteomes" id="UP000648077">
    <property type="component" value="Unassembled WGS sequence"/>
</dbReference>
<protein>
    <submittedName>
        <fullName evidence="1">Uncharacterized protein</fullName>
    </submittedName>
</protein>
<gene>
    <name evidence="1" type="ORF">H3963_06680</name>
</gene>
<sequence length="79" mass="9268">MSKPNFINQALKKLSDKGMDISEDKLVFHLKDGSLEMYIDHDEKTLKVETHDMKVYTSDELKDKTMKDVINQITKHQEK</sequence>
<accession>A0A509LTA6</accession>
<evidence type="ECO:0000313" key="2">
    <source>
        <dbReference type="Proteomes" id="UP000648077"/>
    </source>
</evidence>
<dbReference type="OrthoDB" id="9872089at2"/>
<dbReference type="AlphaFoldDB" id="A0A509LTA6"/>